<dbReference type="Gene3D" id="3.40.50.300">
    <property type="entry name" value="P-loop containing nucleotide triphosphate hydrolases"/>
    <property type="match status" value="1"/>
</dbReference>
<dbReference type="PANTHER" id="PTHR43134:SF1">
    <property type="entry name" value="SIGNAL RECOGNITION PARTICLE RECEPTOR SUBUNIT ALPHA"/>
    <property type="match status" value="1"/>
</dbReference>
<dbReference type="GO" id="GO:0005047">
    <property type="term" value="F:signal recognition particle binding"/>
    <property type="evidence" value="ECO:0007669"/>
    <property type="project" value="TreeGrafter"/>
</dbReference>
<dbReference type="HAMAP" id="MF_00920">
    <property type="entry name" value="FtsY"/>
    <property type="match status" value="1"/>
</dbReference>
<evidence type="ECO:0000256" key="5">
    <source>
        <dbReference type="ARBA" id="ARBA00022741"/>
    </source>
</evidence>
<dbReference type="InterPro" id="IPR004390">
    <property type="entry name" value="SR_rcpt_FtsY"/>
</dbReference>
<dbReference type="Pfam" id="PF02881">
    <property type="entry name" value="SRP54_N"/>
    <property type="match status" value="1"/>
</dbReference>
<feature type="domain" description="Signal recognition particle SRP54 helical bundle" evidence="13">
    <location>
        <begin position="73"/>
        <end position="151"/>
    </location>
</feature>
<evidence type="ECO:0000256" key="7">
    <source>
        <dbReference type="ARBA" id="ARBA00023134"/>
    </source>
</evidence>
<evidence type="ECO:0000256" key="1">
    <source>
        <dbReference type="ARBA" id="ARBA00004413"/>
    </source>
</evidence>
<keyword evidence="6" id="KW-0378">Hydrolase</keyword>
<evidence type="ECO:0000256" key="9">
    <source>
        <dbReference type="ARBA" id="ARBA00023170"/>
    </source>
</evidence>
<dbReference type="SMART" id="SM00962">
    <property type="entry name" value="SRP54"/>
    <property type="match status" value="1"/>
</dbReference>
<evidence type="ECO:0000256" key="6">
    <source>
        <dbReference type="ARBA" id="ARBA00022801"/>
    </source>
</evidence>
<dbReference type="SUPFAM" id="SSF47364">
    <property type="entry name" value="Domain of the SRP/SRP receptor G-proteins"/>
    <property type="match status" value="1"/>
</dbReference>
<protein>
    <recommendedName>
        <fullName evidence="15">SRP54-type proteins GTP-binding domain-containing protein</fullName>
    </recommendedName>
</protein>
<comment type="subcellular location">
    <subcellularLocation>
        <location evidence="1">Cell membrane</location>
        <topology evidence="1">Peripheral membrane protein</topology>
        <orientation evidence="1">Cytoplasmic side</orientation>
    </subcellularLocation>
</comment>
<dbReference type="InterPro" id="IPR036225">
    <property type="entry name" value="SRP/SRP_N"/>
</dbReference>
<evidence type="ECO:0000256" key="3">
    <source>
        <dbReference type="ARBA" id="ARBA00022475"/>
    </source>
</evidence>
<dbReference type="InterPro" id="IPR013822">
    <property type="entry name" value="Signal_recog_particl_SRP54_hlx"/>
</dbReference>
<dbReference type="GO" id="GO:0006614">
    <property type="term" value="P:SRP-dependent cotranslational protein targeting to membrane"/>
    <property type="evidence" value="ECO:0007669"/>
    <property type="project" value="InterPro"/>
</dbReference>
<keyword evidence="9" id="KW-0675">Receptor</keyword>
<dbReference type="InterPro" id="IPR000897">
    <property type="entry name" value="SRP54_GTPase_dom"/>
</dbReference>
<feature type="chain" id="PRO_5030549792" description="SRP54-type proteins GTP-binding domain-containing protein" evidence="10">
    <location>
        <begin position="24"/>
        <end position="366"/>
    </location>
</feature>
<proteinExistence type="inferred from homology"/>
<sequence length="366" mass="39391">MSLPVRCLFAATAGAILLQCLFSQPKSLLESSVRYRGSTRGAVARTRCPRTAMVRLGVLDLAPRAESGLVESLAKSLSKSRNAMQQQFNLLLNGEVDDDTIDELEEQLLMADVGIATTTVLLDPIRDLVAKGENDAEMLRGVLRENMRSILENVHEPLEPKGDKLWVILVVGVNGAGKTTTIAKLSNKLKNDGRKVMLAAGDTFRAAAVDQLGVWADRIGVDMTVPKGANAKPSTVVYNALEKALEGGHDTVIIDTAGRLQNKEGLMEELNKIYRAVQKIVPDGPHETLLVVDGTIGQNSVIQAKEFNNVAPLTGVVVTKLDGSSKGGAIFSIAQDLQLPVRMIGVGEKMEDLQEFNPEAFVEALA</sequence>
<dbReference type="FunFam" id="3.40.50.300:FF:000053">
    <property type="entry name" value="Signal recognition particle receptor FtsY"/>
    <property type="match status" value="1"/>
</dbReference>
<evidence type="ECO:0000256" key="10">
    <source>
        <dbReference type="SAM" id="SignalP"/>
    </source>
</evidence>
<feature type="domain" description="SRP54-type proteins GTP-binding" evidence="12">
    <location>
        <begin position="165"/>
        <end position="366"/>
    </location>
</feature>
<keyword evidence="5" id="KW-0547">Nucleotide-binding</keyword>
<name>A0A7S3YSE0_9EUKA</name>
<keyword evidence="4" id="KW-0963">Cytoplasm</keyword>
<dbReference type="InterPro" id="IPR027417">
    <property type="entry name" value="P-loop_NTPase"/>
</dbReference>
<comment type="similarity">
    <text evidence="2">Belongs to the GTP-binding SRP family.</text>
</comment>
<feature type="domain" description="AAA+ ATPase" evidence="11">
    <location>
        <begin position="164"/>
        <end position="341"/>
    </location>
</feature>
<dbReference type="NCBIfam" id="TIGR00064">
    <property type="entry name" value="ftsY"/>
    <property type="match status" value="1"/>
</dbReference>
<evidence type="ECO:0000313" key="14">
    <source>
        <dbReference type="EMBL" id="CAE0660427.1"/>
    </source>
</evidence>
<dbReference type="InterPro" id="IPR003593">
    <property type="entry name" value="AAA+_ATPase"/>
</dbReference>
<dbReference type="AlphaFoldDB" id="A0A7S3YSE0"/>
<dbReference type="InterPro" id="IPR042101">
    <property type="entry name" value="SRP54_N_sf"/>
</dbReference>
<dbReference type="Gene3D" id="1.20.120.140">
    <property type="entry name" value="Signal recognition particle SRP54, nucleotide-binding domain"/>
    <property type="match status" value="1"/>
</dbReference>
<keyword evidence="3" id="KW-1003">Cell membrane</keyword>
<evidence type="ECO:0000259" key="12">
    <source>
        <dbReference type="SMART" id="SM00962"/>
    </source>
</evidence>
<dbReference type="GO" id="GO:0003924">
    <property type="term" value="F:GTPase activity"/>
    <property type="evidence" value="ECO:0007669"/>
    <property type="project" value="TreeGrafter"/>
</dbReference>
<organism evidence="14">
    <name type="scientific">Lotharella globosa</name>
    <dbReference type="NCBI Taxonomy" id="91324"/>
    <lineage>
        <taxon>Eukaryota</taxon>
        <taxon>Sar</taxon>
        <taxon>Rhizaria</taxon>
        <taxon>Cercozoa</taxon>
        <taxon>Chlorarachniophyceae</taxon>
        <taxon>Lotharella</taxon>
    </lineage>
</organism>
<dbReference type="GO" id="GO:0005525">
    <property type="term" value="F:GTP binding"/>
    <property type="evidence" value="ECO:0007669"/>
    <property type="project" value="UniProtKB-KW"/>
</dbReference>
<evidence type="ECO:0000256" key="8">
    <source>
        <dbReference type="ARBA" id="ARBA00023136"/>
    </source>
</evidence>
<feature type="signal peptide" evidence="10">
    <location>
        <begin position="1"/>
        <end position="23"/>
    </location>
</feature>
<keyword evidence="10" id="KW-0732">Signal</keyword>
<dbReference type="GO" id="GO:0005886">
    <property type="term" value="C:plasma membrane"/>
    <property type="evidence" value="ECO:0007669"/>
    <property type="project" value="UniProtKB-SubCell"/>
</dbReference>
<dbReference type="Pfam" id="PF00448">
    <property type="entry name" value="SRP54"/>
    <property type="match status" value="1"/>
</dbReference>
<dbReference type="GO" id="GO:0005737">
    <property type="term" value="C:cytoplasm"/>
    <property type="evidence" value="ECO:0007669"/>
    <property type="project" value="UniProtKB-ARBA"/>
</dbReference>
<dbReference type="SMART" id="SM00963">
    <property type="entry name" value="SRP54_N"/>
    <property type="match status" value="1"/>
</dbReference>
<evidence type="ECO:0000259" key="11">
    <source>
        <dbReference type="SMART" id="SM00382"/>
    </source>
</evidence>
<evidence type="ECO:0008006" key="15">
    <source>
        <dbReference type="Google" id="ProtNLM"/>
    </source>
</evidence>
<gene>
    <name evidence="14" type="ORF">LGLO00237_LOCUS12010</name>
</gene>
<accession>A0A7S3YSE0</accession>
<keyword evidence="8" id="KW-0472">Membrane</keyword>
<dbReference type="PANTHER" id="PTHR43134">
    <property type="entry name" value="SIGNAL RECOGNITION PARTICLE RECEPTOR SUBUNIT ALPHA"/>
    <property type="match status" value="1"/>
</dbReference>
<reference evidence="14" key="1">
    <citation type="submission" date="2021-01" db="EMBL/GenBank/DDBJ databases">
        <authorList>
            <person name="Corre E."/>
            <person name="Pelletier E."/>
            <person name="Niang G."/>
            <person name="Scheremetjew M."/>
            <person name="Finn R."/>
            <person name="Kale V."/>
            <person name="Holt S."/>
            <person name="Cochrane G."/>
            <person name="Meng A."/>
            <person name="Brown T."/>
            <person name="Cohen L."/>
        </authorList>
    </citation>
    <scope>NUCLEOTIDE SEQUENCE</scope>
    <source>
        <strain evidence="14">CCCM811</strain>
    </source>
</reference>
<dbReference type="EMBL" id="HBIV01016517">
    <property type="protein sequence ID" value="CAE0660427.1"/>
    <property type="molecule type" value="Transcribed_RNA"/>
</dbReference>
<evidence type="ECO:0000256" key="4">
    <source>
        <dbReference type="ARBA" id="ARBA00022490"/>
    </source>
</evidence>
<dbReference type="CDD" id="cd17874">
    <property type="entry name" value="FtsY"/>
    <property type="match status" value="1"/>
</dbReference>
<keyword evidence="7" id="KW-0342">GTP-binding</keyword>
<evidence type="ECO:0000256" key="2">
    <source>
        <dbReference type="ARBA" id="ARBA00008531"/>
    </source>
</evidence>
<evidence type="ECO:0000259" key="13">
    <source>
        <dbReference type="SMART" id="SM00963"/>
    </source>
</evidence>
<dbReference type="FunFam" id="1.20.120.140:FF:000002">
    <property type="entry name" value="Signal recognition particle receptor FtsY"/>
    <property type="match status" value="1"/>
</dbReference>
<dbReference type="SUPFAM" id="SSF52540">
    <property type="entry name" value="P-loop containing nucleoside triphosphate hydrolases"/>
    <property type="match status" value="1"/>
</dbReference>
<dbReference type="SMART" id="SM00382">
    <property type="entry name" value="AAA"/>
    <property type="match status" value="1"/>
</dbReference>